<dbReference type="RefSeq" id="WP_235122472.1">
    <property type="nucleotide sequence ID" value="NZ_CP090978.1"/>
</dbReference>
<keyword evidence="2" id="KW-0378">Hydrolase</keyword>
<keyword evidence="4" id="KW-1185">Reference proteome</keyword>
<protein>
    <recommendedName>
        <fullName evidence="5">Metallophosphoesterase</fullName>
    </recommendedName>
</protein>
<dbReference type="Proteomes" id="UP001649230">
    <property type="component" value="Chromosome"/>
</dbReference>
<dbReference type="PANTHER" id="PTHR31302:SF31">
    <property type="entry name" value="PHOSPHODIESTERASE YAEI"/>
    <property type="match status" value="1"/>
</dbReference>
<organism evidence="3 4">
    <name type="scientific">Paenibacillus hexagrammi</name>
    <dbReference type="NCBI Taxonomy" id="2908839"/>
    <lineage>
        <taxon>Bacteria</taxon>
        <taxon>Bacillati</taxon>
        <taxon>Bacillota</taxon>
        <taxon>Bacilli</taxon>
        <taxon>Bacillales</taxon>
        <taxon>Paenibacillaceae</taxon>
        <taxon>Paenibacillus</taxon>
    </lineage>
</organism>
<reference evidence="3 4" key="1">
    <citation type="journal article" date="2024" name="Int. J. Syst. Evol. Microbiol.">
        <title>Paenibacillus hexagrammi sp. nov., a novel bacterium isolated from the gut content of Hexagrammos agrammus.</title>
        <authorList>
            <person name="Jung H.K."/>
            <person name="Kim D.G."/>
            <person name="Zin H."/>
            <person name="Park J."/>
            <person name="Jung H."/>
            <person name="Kim Y.O."/>
            <person name="Kong H.J."/>
            <person name="Kim J.W."/>
            <person name="Kim Y.S."/>
        </authorList>
    </citation>
    <scope>NUCLEOTIDE SEQUENCE [LARGE SCALE GENOMIC DNA]</scope>
    <source>
        <strain evidence="3 4">YPD9-1</strain>
    </source>
</reference>
<evidence type="ECO:0000313" key="4">
    <source>
        <dbReference type="Proteomes" id="UP001649230"/>
    </source>
</evidence>
<proteinExistence type="predicted"/>
<name>A0ABY3SRY3_9BACL</name>
<dbReference type="InterPro" id="IPR029052">
    <property type="entry name" value="Metallo-depent_PP-like"/>
</dbReference>
<evidence type="ECO:0000256" key="2">
    <source>
        <dbReference type="ARBA" id="ARBA00022801"/>
    </source>
</evidence>
<evidence type="ECO:0000313" key="3">
    <source>
        <dbReference type="EMBL" id="UJF35916.1"/>
    </source>
</evidence>
<keyword evidence="1" id="KW-0479">Metal-binding</keyword>
<evidence type="ECO:0008006" key="5">
    <source>
        <dbReference type="Google" id="ProtNLM"/>
    </source>
</evidence>
<gene>
    <name evidence="3" type="ORF">L0M14_13020</name>
</gene>
<dbReference type="InterPro" id="IPR051158">
    <property type="entry name" value="Metallophosphoesterase_sf"/>
</dbReference>
<evidence type="ECO:0000256" key="1">
    <source>
        <dbReference type="ARBA" id="ARBA00022723"/>
    </source>
</evidence>
<sequence length="157" mass="17145">MIRAKVLITHRISCKKAISKCWSMNTVSFKKTGETIQIAGVADLLTGKPNLDLALEGSDSNGFTLLLAHCPDFAEQARKKPVHLQLSGHSHGGQVRLPIVGALSKPLGAKKYVMGLYEVPNSNLHVYTTRGIGTTFLPIRFLCRPEITVITLQVQNP</sequence>
<dbReference type="PANTHER" id="PTHR31302">
    <property type="entry name" value="TRANSMEMBRANE PROTEIN WITH METALLOPHOSPHOESTERASE DOMAIN-RELATED"/>
    <property type="match status" value="1"/>
</dbReference>
<dbReference type="EMBL" id="CP090978">
    <property type="protein sequence ID" value="UJF35916.1"/>
    <property type="molecule type" value="Genomic_DNA"/>
</dbReference>
<accession>A0ABY3SRY3</accession>
<dbReference type="SUPFAM" id="SSF56300">
    <property type="entry name" value="Metallo-dependent phosphatases"/>
    <property type="match status" value="1"/>
</dbReference>